<sequence>MAKLYMISSILMAALFIVSASVQFNDKGWLAWILLYASAAYVNLTSCIKQLPLKFVGGMSKLTGFHAQFLLTQVILDDSFHGKAGLWSLDMREKLVREKLGCILVILSVVLQTSAIELFHRDPSRRVNMQVSPSIQNGMAILVGIGYGLSFVFLKYHEQDMKF</sequence>
<organism evidence="3">
    <name type="scientific">Opuntia streptacantha</name>
    <name type="common">Prickly pear cactus</name>
    <name type="synonym">Opuntia cardona</name>
    <dbReference type="NCBI Taxonomy" id="393608"/>
    <lineage>
        <taxon>Eukaryota</taxon>
        <taxon>Viridiplantae</taxon>
        <taxon>Streptophyta</taxon>
        <taxon>Embryophyta</taxon>
        <taxon>Tracheophyta</taxon>
        <taxon>Spermatophyta</taxon>
        <taxon>Magnoliopsida</taxon>
        <taxon>eudicotyledons</taxon>
        <taxon>Gunneridae</taxon>
        <taxon>Pentapetalae</taxon>
        <taxon>Caryophyllales</taxon>
        <taxon>Cactineae</taxon>
        <taxon>Cactaceae</taxon>
        <taxon>Opuntioideae</taxon>
        <taxon>Opuntia</taxon>
    </lineage>
</organism>
<feature type="transmembrane region" description="Helical" evidence="1">
    <location>
        <begin position="30"/>
        <end position="51"/>
    </location>
</feature>
<dbReference type="PANTHER" id="PTHR34262:SF1">
    <property type="entry name" value="TRANSMEMBRANE PROTEIN 220"/>
    <property type="match status" value="1"/>
</dbReference>
<feature type="signal peptide" evidence="2">
    <location>
        <begin position="1"/>
        <end position="20"/>
    </location>
</feature>
<feature type="transmembrane region" description="Helical" evidence="1">
    <location>
        <begin position="100"/>
        <end position="119"/>
    </location>
</feature>
<keyword evidence="1" id="KW-1133">Transmembrane helix</keyword>
<feature type="transmembrane region" description="Helical" evidence="1">
    <location>
        <begin position="139"/>
        <end position="156"/>
    </location>
</feature>
<dbReference type="Pfam" id="PF15071">
    <property type="entry name" value="TMEM220"/>
    <property type="match status" value="1"/>
</dbReference>
<accession>A0A7C9CRQ0</accession>
<evidence type="ECO:0000256" key="1">
    <source>
        <dbReference type="SAM" id="Phobius"/>
    </source>
</evidence>
<feature type="chain" id="PRO_5028189051" evidence="2">
    <location>
        <begin position="21"/>
        <end position="163"/>
    </location>
</feature>
<dbReference type="EMBL" id="GISG01039137">
    <property type="protein sequence ID" value="MBA4622523.1"/>
    <property type="molecule type" value="Transcribed_RNA"/>
</dbReference>
<evidence type="ECO:0000256" key="2">
    <source>
        <dbReference type="SAM" id="SignalP"/>
    </source>
</evidence>
<keyword evidence="2" id="KW-0732">Signal</keyword>
<name>A0A7C9CRQ0_OPUST</name>
<proteinExistence type="predicted"/>
<keyword evidence="1" id="KW-0472">Membrane</keyword>
<dbReference type="AlphaFoldDB" id="A0A7C9CRQ0"/>
<keyword evidence="1" id="KW-0812">Transmembrane</keyword>
<dbReference type="InterPro" id="IPR029377">
    <property type="entry name" value="TMEM220"/>
</dbReference>
<reference evidence="3" key="1">
    <citation type="journal article" date="2013" name="J. Plant Res.">
        <title>Effect of fungi and light on seed germination of three Opuntia species from semiarid lands of central Mexico.</title>
        <authorList>
            <person name="Delgado-Sanchez P."/>
            <person name="Jimenez-Bremont J.F."/>
            <person name="Guerrero-Gonzalez Mde L."/>
            <person name="Flores J."/>
        </authorList>
    </citation>
    <scope>NUCLEOTIDE SEQUENCE</scope>
    <source>
        <tissue evidence="3">Cladode</tissue>
    </source>
</reference>
<dbReference type="PANTHER" id="PTHR34262">
    <property type="entry name" value="TRANSMEMBRANE PROTEIN 220"/>
    <property type="match status" value="1"/>
</dbReference>
<reference evidence="3" key="2">
    <citation type="submission" date="2020-07" db="EMBL/GenBank/DDBJ databases">
        <authorList>
            <person name="Vera ALvarez R."/>
            <person name="Arias-Moreno D.M."/>
            <person name="Jimenez-Jacinto V."/>
            <person name="Jimenez-Bremont J.F."/>
            <person name="Swaminathan K."/>
            <person name="Moose S.P."/>
            <person name="Guerrero-Gonzalez M.L."/>
            <person name="Marino-Ramirez L."/>
            <person name="Landsman D."/>
            <person name="Rodriguez-Kessler M."/>
            <person name="Delgado-Sanchez P."/>
        </authorList>
    </citation>
    <scope>NUCLEOTIDE SEQUENCE</scope>
    <source>
        <tissue evidence="3">Cladode</tissue>
    </source>
</reference>
<protein>
    <submittedName>
        <fullName evidence="3">Uncharacterized protein</fullName>
    </submittedName>
</protein>
<evidence type="ECO:0000313" key="3">
    <source>
        <dbReference type="EMBL" id="MBA4622523.1"/>
    </source>
</evidence>